<evidence type="ECO:0000313" key="2">
    <source>
        <dbReference type="Proteomes" id="UP000266673"/>
    </source>
</evidence>
<accession>A0A397UNG1</accession>
<gene>
    <name evidence="1" type="ORF">C2G38_2044951</name>
</gene>
<proteinExistence type="predicted"/>
<reference evidence="1 2" key="1">
    <citation type="submission" date="2018-06" db="EMBL/GenBank/DDBJ databases">
        <title>Comparative genomics reveals the genomic features of Rhizophagus irregularis, R. cerebriforme, R. diaphanum and Gigaspora rosea, and their symbiotic lifestyle signature.</title>
        <authorList>
            <person name="Morin E."/>
            <person name="San Clemente H."/>
            <person name="Chen E.C.H."/>
            <person name="De La Providencia I."/>
            <person name="Hainaut M."/>
            <person name="Kuo A."/>
            <person name="Kohler A."/>
            <person name="Murat C."/>
            <person name="Tang N."/>
            <person name="Roy S."/>
            <person name="Loubradou J."/>
            <person name="Henrissat B."/>
            <person name="Grigoriev I.V."/>
            <person name="Corradi N."/>
            <person name="Roux C."/>
            <person name="Martin F.M."/>
        </authorList>
    </citation>
    <scope>NUCLEOTIDE SEQUENCE [LARGE SCALE GENOMIC DNA]</scope>
    <source>
        <strain evidence="1 2">DAOM 194757</strain>
    </source>
</reference>
<protein>
    <recommendedName>
        <fullName evidence="3">Peptidase S1 domain-containing protein</fullName>
    </recommendedName>
</protein>
<dbReference type="AlphaFoldDB" id="A0A397UNG1"/>
<dbReference type="CDD" id="cd21112">
    <property type="entry name" value="alphaLP-like"/>
    <property type="match status" value="1"/>
</dbReference>
<keyword evidence="2" id="KW-1185">Reference proteome</keyword>
<name>A0A397UNG1_9GLOM</name>
<evidence type="ECO:0000313" key="1">
    <source>
        <dbReference type="EMBL" id="RIB08666.1"/>
    </source>
</evidence>
<comment type="caution">
    <text evidence="1">The sequence shown here is derived from an EMBL/GenBank/DDBJ whole genome shotgun (WGS) entry which is preliminary data.</text>
</comment>
<sequence>MFDLAFDNDAVEVMYGIFLEENNVIVFMYEEYKDVNNAFINTIEEYELKIIFYLLEALGGETLSKPEISMDKRSLDILVLGGDGLFTEHKRCSAGFLATNNEFKSFIVTAEHCRDGPGDETKFFYGAWNEQPMNKLIGSMLPIVFNFYDFGLIDISNMSESLKPFAAIRNAEFEQFLELPIIDSITVSSHDVHLYKSGYSTHVTCGFVKAFDFFMYIRNGTYYTDLIFTSMFSQKGDSGGTAFAYSVLGTVILNGIYVAVFGNVNSVILPLSKITEYGDIEPIITHK</sequence>
<dbReference type="EMBL" id="QKWP01001478">
    <property type="protein sequence ID" value="RIB08666.1"/>
    <property type="molecule type" value="Genomic_DNA"/>
</dbReference>
<dbReference type="InterPro" id="IPR043504">
    <property type="entry name" value="Peptidase_S1_PA_chymotrypsin"/>
</dbReference>
<organism evidence="1 2">
    <name type="scientific">Gigaspora rosea</name>
    <dbReference type="NCBI Taxonomy" id="44941"/>
    <lineage>
        <taxon>Eukaryota</taxon>
        <taxon>Fungi</taxon>
        <taxon>Fungi incertae sedis</taxon>
        <taxon>Mucoromycota</taxon>
        <taxon>Glomeromycotina</taxon>
        <taxon>Glomeromycetes</taxon>
        <taxon>Diversisporales</taxon>
        <taxon>Gigasporaceae</taxon>
        <taxon>Gigaspora</taxon>
    </lineage>
</organism>
<dbReference type="Proteomes" id="UP000266673">
    <property type="component" value="Unassembled WGS sequence"/>
</dbReference>
<evidence type="ECO:0008006" key="3">
    <source>
        <dbReference type="Google" id="ProtNLM"/>
    </source>
</evidence>
<dbReference type="OrthoDB" id="3762657at2759"/>
<dbReference type="SUPFAM" id="SSF50494">
    <property type="entry name" value="Trypsin-like serine proteases"/>
    <property type="match status" value="1"/>
</dbReference>
<dbReference type="InterPro" id="IPR009003">
    <property type="entry name" value="Peptidase_S1_PA"/>
</dbReference>
<dbReference type="Gene3D" id="2.40.10.10">
    <property type="entry name" value="Trypsin-like serine proteases"/>
    <property type="match status" value="2"/>
</dbReference>